<dbReference type="Pfam" id="PF00072">
    <property type="entry name" value="Response_reg"/>
    <property type="match status" value="2"/>
</dbReference>
<dbReference type="CDD" id="cd00088">
    <property type="entry name" value="HPT"/>
    <property type="match status" value="1"/>
</dbReference>
<feature type="domain" description="Response regulatory" evidence="17">
    <location>
        <begin position="669"/>
        <end position="791"/>
    </location>
</feature>
<evidence type="ECO:0000259" key="16">
    <source>
        <dbReference type="PROSITE" id="PS50109"/>
    </source>
</evidence>
<keyword evidence="9 15" id="KW-1133">Transmembrane helix</keyword>
<dbReference type="EMBL" id="FNKY01000001">
    <property type="protein sequence ID" value="SDQ78093.1"/>
    <property type="molecule type" value="Genomic_DNA"/>
</dbReference>
<keyword evidence="11 15" id="KW-0472">Membrane</keyword>
<evidence type="ECO:0000259" key="18">
    <source>
        <dbReference type="PROSITE" id="PS50112"/>
    </source>
</evidence>
<feature type="domain" description="PAS" evidence="18">
    <location>
        <begin position="291"/>
        <end position="361"/>
    </location>
</feature>
<feature type="modified residue" description="4-aspartylphosphate" evidence="13">
    <location>
        <position position="723"/>
    </location>
</feature>
<dbReference type="SMART" id="SM00448">
    <property type="entry name" value="REC"/>
    <property type="match status" value="2"/>
</dbReference>
<evidence type="ECO:0000256" key="7">
    <source>
        <dbReference type="ARBA" id="ARBA00022741"/>
    </source>
</evidence>
<feature type="modified residue" description="4-aspartylphosphate" evidence="13">
    <location>
        <position position="878"/>
    </location>
</feature>
<feature type="region of interest" description="Disordered" evidence="14">
    <location>
        <begin position="944"/>
        <end position="984"/>
    </location>
</feature>
<evidence type="ECO:0000256" key="4">
    <source>
        <dbReference type="ARBA" id="ARBA00022475"/>
    </source>
</evidence>
<evidence type="ECO:0000256" key="13">
    <source>
        <dbReference type="PROSITE-ProRule" id="PRU00169"/>
    </source>
</evidence>
<dbReference type="CDD" id="cd00082">
    <property type="entry name" value="HisKA"/>
    <property type="match status" value="1"/>
</dbReference>
<evidence type="ECO:0000256" key="1">
    <source>
        <dbReference type="ARBA" id="ARBA00000085"/>
    </source>
</evidence>
<feature type="transmembrane region" description="Helical" evidence="15">
    <location>
        <begin position="9"/>
        <end position="30"/>
    </location>
</feature>
<organism evidence="20 21">
    <name type="scientific">Nitrosospira multiformis</name>
    <dbReference type="NCBI Taxonomy" id="1231"/>
    <lineage>
        <taxon>Bacteria</taxon>
        <taxon>Pseudomonadati</taxon>
        <taxon>Pseudomonadota</taxon>
        <taxon>Betaproteobacteria</taxon>
        <taxon>Nitrosomonadales</taxon>
        <taxon>Nitrosomonadaceae</taxon>
        <taxon>Nitrosospira</taxon>
    </lineage>
</organism>
<feature type="domain" description="HPt" evidence="19">
    <location>
        <begin position="1007"/>
        <end position="1100"/>
    </location>
</feature>
<evidence type="ECO:0000256" key="9">
    <source>
        <dbReference type="ARBA" id="ARBA00022989"/>
    </source>
</evidence>
<dbReference type="RefSeq" id="WP_074632508.1">
    <property type="nucleotide sequence ID" value="NZ_FNKY01000001.1"/>
</dbReference>
<dbReference type="PRINTS" id="PR00344">
    <property type="entry name" value="BCTRLSENSOR"/>
</dbReference>
<dbReference type="InterPro" id="IPR001789">
    <property type="entry name" value="Sig_transdc_resp-reg_receiver"/>
</dbReference>
<evidence type="ECO:0000256" key="6">
    <source>
        <dbReference type="ARBA" id="ARBA00022692"/>
    </source>
</evidence>
<dbReference type="Pfam" id="PF08448">
    <property type="entry name" value="PAS_4"/>
    <property type="match status" value="1"/>
</dbReference>
<evidence type="ECO:0000313" key="20">
    <source>
        <dbReference type="EMBL" id="SDQ78093.1"/>
    </source>
</evidence>
<name>A0ABY0TL78_9PROT</name>
<dbReference type="InterPro" id="IPR013656">
    <property type="entry name" value="PAS_4"/>
</dbReference>
<dbReference type="Gene3D" id="3.30.565.10">
    <property type="entry name" value="Histidine kinase-like ATPase, C-terminal domain"/>
    <property type="match status" value="1"/>
</dbReference>
<dbReference type="InterPro" id="IPR004358">
    <property type="entry name" value="Sig_transdc_His_kin-like_C"/>
</dbReference>
<feature type="modified residue" description="Phosphohistidine" evidence="12">
    <location>
        <position position="1046"/>
    </location>
</feature>
<dbReference type="InterPro" id="IPR008207">
    <property type="entry name" value="Sig_transdc_His_kin_Hpt_dom"/>
</dbReference>
<dbReference type="Gene3D" id="1.10.287.130">
    <property type="match status" value="1"/>
</dbReference>
<evidence type="ECO:0000259" key="19">
    <source>
        <dbReference type="PROSITE" id="PS50894"/>
    </source>
</evidence>
<dbReference type="InterPro" id="IPR035965">
    <property type="entry name" value="PAS-like_dom_sf"/>
</dbReference>
<feature type="domain" description="Response regulatory" evidence="17">
    <location>
        <begin position="829"/>
        <end position="946"/>
    </location>
</feature>
<keyword evidence="4" id="KW-1003">Cell membrane</keyword>
<feature type="domain" description="Histidine kinase" evidence="16">
    <location>
        <begin position="429"/>
        <end position="651"/>
    </location>
</feature>
<dbReference type="SMART" id="SM00073">
    <property type="entry name" value="HPT"/>
    <property type="match status" value="1"/>
</dbReference>
<dbReference type="InterPro" id="IPR036641">
    <property type="entry name" value="HPT_dom_sf"/>
</dbReference>
<dbReference type="InterPro" id="IPR036890">
    <property type="entry name" value="HATPase_C_sf"/>
</dbReference>
<evidence type="ECO:0000256" key="12">
    <source>
        <dbReference type="PROSITE-ProRule" id="PRU00110"/>
    </source>
</evidence>
<accession>A0ABY0TL78</accession>
<keyword evidence="21" id="KW-1185">Reference proteome</keyword>
<dbReference type="PANTHER" id="PTHR45339">
    <property type="entry name" value="HYBRID SIGNAL TRANSDUCTION HISTIDINE KINASE J"/>
    <property type="match status" value="1"/>
</dbReference>
<evidence type="ECO:0000256" key="10">
    <source>
        <dbReference type="ARBA" id="ARBA00023012"/>
    </source>
</evidence>
<dbReference type="NCBIfam" id="TIGR00229">
    <property type="entry name" value="sensory_box"/>
    <property type="match status" value="1"/>
</dbReference>
<dbReference type="InterPro" id="IPR003594">
    <property type="entry name" value="HATPase_dom"/>
</dbReference>
<keyword evidence="10" id="KW-0902">Two-component regulatory system</keyword>
<dbReference type="InterPro" id="IPR005467">
    <property type="entry name" value="His_kinase_dom"/>
</dbReference>
<dbReference type="Gene3D" id="3.30.450.20">
    <property type="entry name" value="PAS domain"/>
    <property type="match status" value="1"/>
</dbReference>
<gene>
    <name evidence="20" type="ORF">SAMN05216402_2260</name>
</gene>
<dbReference type="InterPro" id="IPR011006">
    <property type="entry name" value="CheY-like_superfamily"/>
</dbReference>
<feature type="compositionally biased region" description="Polar residues" evidence="14">
    <location>
        <begin position="973"/>
        <end position="984"/>
    </location>
</feature>
<dbReference type="SUPFAM" id="SSF52172">
    <property type="entry name" value="CheY-like"/>
    <property type="match status" value="2"/>
</dbReference>
<proteinExistence type="predicted"/>
<dbReference type="SUPFAM" id="SSF47226">
    <property type="entry name" value="Histidine-containing phosphotransfer domain, HPT domain"/>
    <property type="match status" value="1"/>
</dbReference>
<dbReference type="PANTHER" id="PTHR45339:SF1">
    <property type="entry name" value="HYBRID SIGNAL TRANSDUCTION HISTIDINE KINASE J"/>
    <property type="match status" value="1"/>
</dbReference>
<evidence type="ECO:0000313" key="21">
    <source>
        <dbReference type="Proteomes" id="UP000183471"/>
    </source>
</evidence>
<dbReference type="SUPFAM" id="SSF55874">
    <property type="entry name" value="ATPase domain of HSP90 chaperone/DNA topoisomerase II/histidine kinase"/>
    <property type="match status" value="1"/>
</dbReference>
<dbReference type="SUPFAM" id="SSF47384">
    <property type="entry name" value="Homodimeric domain of signal transducing histidine kinase"/>
    <property type="match status" value="1"/>
</dbReference>
<dbReference type="Pfam" id="PF02518">
    <property type="entry name" value="HATPase_c"/>
    <property type="match status" value="1"/>
</dbReference>
<evidence type="ECO:0000256" key="15">
    <source>
        <dbReference type="SAM" id="Phobius"/>
    </source>
</evidence>
<dbReference type="CDD" id="cd00130">
    <property type="entry name" value="PAS"/>
    <property type="match status" value="1"/>
</dbReference>
<feature type="transmembrane region" description="Helical" evidence="15">
    <location>
        <begin position="224"/>
        <end position="247"/>
    </location>
</feature>
<dbReference type="Pfam" id="PF01627">
    <property type="entry name" value="Hpt"/>
    <property type="match status" value="1"/>
</dbReference>
<dbReference type="PROSITE" id="PS50109">
    <property type="entry name" value="HIS_KIN"/>
    <property type="match status" value="1"/>
</dbReference>
<dbReference type="CDD" id="cd17546">
    <property type="entry name" value="REC_hyHK_CKI1_RcsC-like"/>
    <property type="match status" value="1"/>
</dbReference>
<dbReference type="SMART" id="SM00387">
    <property type="entry name" value="HATPase_c"/>
    <property type="match status" value="1"/>
</dbReference>
<comment type="catalytic activity">
    <reaction evidence="1">
        <text>ATP + protein L-histidine = ADP + protein N-phospho-L-histidine.</text>
        <dbReference type="EC" id="2.7.13.3"/>
    </reaction>
</comment>
<dbReference type="SMART" id="SM00091">
    <property type="entry name" value="PAS"/>
    <property type="match status" value="1"/>
</dbReference>
<dbReference type="Gene3D" id="3.40.50.2300">
    <property type="match status" value="2"/>
</dbReference>
<dbReference type="Gene3D" id="1.20.120.160">
    <property type="entry name" value="HPT domain"/>
    <property type="match status" value="1"/>
</dbReference>
<dbReference type="SUPFAM" id="SSF55785">
    <property type="entry name" value="PYP-like sensor domain (PAS domain)"/>
    <property type="match status" value="1"/>
</dbReference>
<keyword evidence="5 13" id="KW-0597">Phosphoprotein</keyword>
<dbReference type="PROSITE" id="PS50112">
    <property type="entry name" value="PAS"/>
    <property type="match status" value="1"/>
</dbReference>
<protein>
    <recommendedName>
        <fullName evidence="3">histidine kinase</fullName>
        <ecNumber evidence="3">2.7.13.3</ecNumber>
    </recommendedName>
</protein>
<dbReference type="InterPro" id="IPR000014">
    <property type="entry name" value="PAS"/>
</dbReference>
<evidence type="ECO:0000256" key="11">
    <source>
        <dbReference type="ARBA" id="ARBA00023136"/>
    </source>
</evidence>
<comment type="caution">
    <text evidence="20">The sequence shown here is derived from an EMBL/GenBank/DDBJ whole genome shotgun (WGS) entry which is preliminary data.</text>
</comment>
<evidence type="ECO:0000256" key="5">
    <source>
        <dbReference type="ARBA" id="ARBA00022553"/>
    </source>
</evidence>
<dbReference type="PROSITE" id="PS50894">
    <property type="entry name" value="HPT"/>
    <property type="match status" value="1"/>
</dbReference>
<keyword evidence="8" id="KW-0067">ATP-binding</keyword>
<dbReference type="Gene3D" id="6.10.340.10">
    <property type="match status" value="1"/>
</dbReference>
<dbReference type="InterPro" id="IPR036097">
    <property type="entry name" value="HisK_dim/P_sf"/>
</dbReference>
<reference evidence="20 21" key="1">
    <citation type="submission" date="2016-10" db="EMBL/GenBank/DDBJ databases">
        <authorList>
            <person name="Varghese N."/>
            <person name="Submissions S."/>
        </authorList>
    </citation>
    <scope>NUCLEOTIDE SEQUENCE [LARGE SCALE GENOMIC DNA]</scope>
    <source>
        <strain evidence="20 21">Nl1</strain>
    </source>
</reference>
<comment type="subcellular location">
    <subcellularLocation>
        <location evidence="2">Cell membrane</location>
        <topology evidence="2">Multi-pass membrane protein</topology>
    </subcellularLocation>
</comment>
<dbReference type="Pfam" id="PF00512">
    <property type="entry name" value="HisKA"/>
    <property type="match status" value="1"/>
</dbReference>
<dbReference type="SMART" id="SM00388">
    <property type="entry name" value="HisKA"/>
    <property type="match status" value="1"/>
</dbReference>
<evidence type="ECO:0000256" key="3">
    <source>
        <dbReference type="ARBA" id="ARBA00012438"/>
    </source>
</evidence>
<evidence type="ECO:0000256" key="2">
    <source>
        <dbReference type="ARBA" id="ARBA00004651"/>
    </source>
</evidence>
<dbReference type="CDD" id="cd16922">
    <property type="entry name" value="HATPase_EvgS-ArcB-TorS-like"/>
    <property type="match status" value="1"/>
</dbReference>
<keyword evidence="6 15" id="KW-0812">Transmembrane</keyword>
<evidence type="ECO:0000256" key="8">
    <source>
        <dbReference type="ARBA" id="ARBA00022840"/>
    </source>
</evidence>
<sequence>MTIRKLSHIFYLVTGVLLSLLVFFIVLRFFGQQELDEVQSVRYTSFLVADELRQSTDDMTTMARAYVDTGDPKFERFYWQILAIRNGELEQPLHYERSYWNLIIGDPGFQPSPGARKISLRTRMEQSRFTAAEFAKLTEAENISNRLVQSERSAFHAMKGLFRDPTDQFDIRRAPDPELARRILHDENYHIEKARIMQQVNEFYELFDARTLDAIVAAQRRTTFYVYGVFLTLAFIVAWLALSYRVVRRKVQNLVRLEDETRNIGEMDHVSQFEIDSSDEIGSLSRAFITAQTERDRYFDQSLNFLAISGSDGHFRRLNPAWEKVLGFSPEELLSRPFMEFVSPDSRESTTRELDKLITGIPVSFESQMSCKDGSGRWVSWNITTTPDTQEFYFSGQDITARKTIEMELQKARLAAEAASSAKSEFLANMSHEIRTPMNGVLGTIGLLLNSSLTASQRELAGLARASGETLLTIINDILDFSKIEAGKLVIAPIPFDLLQAVEEVAGMIAMQPSRKNDVNVIVRYPPDVPRHVIGDMGRIRQILTNLTNNAIKFTDKGHVLINVETDSIDDDEVKLRISVEDSGLGITADKLESLFDKFTQADTSTTRRYGGTGLGLAISKQLVKLMGGTIAAKSRVGMGSTFWFTLSLPLQQNQPAAVSPHVELARARVLIVDDNSVNRLVLQEQIRVWRMRIGSAASSVEALRALRGAHAAGDPYQIAILDYQMPGMDGESLGRAIKTDPSLHDTQLVMLSSLGQEGDIRERLKKIGFSAYLVKPARQSELLSTLVNVWDAYCRRRSIDLISDRQPLPEVCEEQIIESANPPFTGMRVLLAEDNVTNQIVGAMMLRNLGCHVDVAANGREAMQMVEAYPYEMVFMDCEMPEMDGFEATAAIRRRPGGKSWLPIIAVTAQAMHGDQEYCLLAGMDDYISKPVKQEDFAAALKRWGPGKNRERENDAQPTQAENENTVRVDTPDPSSSLISSAPPNISSALSAEVIANLRALGDATEPSLIREIFMSFLNEGTERIGILRNSLDRGDAELLRKTAHALRGASGSVGARHMADIAQQLEALGKAGNTTGAVALIEQIEGEFCRVQVEIAALDMHSESPSDRV</sequence>
<evidence type="ECO:0000256" key="14">
    <source>
        <dbReference type="SAM" id="MobiDB-lite"/>
    </source>
</evidence>
<keyword evidence="7" id="KW-0547">Nucleotide-binding</keyword>
<dbReference type="PROSITE" id="PS50110">
    <property type="entry name" value="RESPONSE_REGULATORY"/>
    <property type="match status" value="2"/>
</dbReference>
<evidence type="ECO:0000259" key="17">
    <source>
        <dbReference type="PROSITE" id="PS50110"/>
    </source>
</evidence>
<dbReference type="Proteomes" id="UP000183471">
    <property type="component" value="Unassembled WGS sequence"/>
</dbReference>
<dbReference type="EC" id="2.7.13.3" evidence="3"/>
<dbReference type="InterPro" id="IPR003661">
    <property type="entry name" value="HisK_dim/P_dom"/>
</dbReference>